<feature type="non-terminal residue" evidence="1">
    <location>
        <position position="1"/>
    </location>
</feature>
<organism evidence="1 2">
    <name type="scientific">Acidiplasma aeolicum</name>
    <dbReference type="NCBI Taxonomy" id="507754"/>
    <lineage>
        <taxon>Archaea</taxon>
        <taxon>Methanobacteriati</taxon>
        <taxon>Thermoplasmatota</taxon>
        <taxon>Thermoplasmata</taxon>
        <taxon>Thermoplasmatales</taxon>
        <taxon>Ferroplasmaceae</taxon>
        <taxon>Acidiplasma</taxon>
    </lineage>
</organism>
<evidence type="ECO:0000313" key="1">
    <source>
        <dbReference type="EMBL" id="KQB35920.1"/>
    </source>
</evidence>
<protein>
    <recommendedName>
        <fullName evidence="3">Dinitrogenase iron-molybdenum cofactor biosynthesis domain-containing protein</fullName>
    </recommendedName>
</protein>
<gene>
    <name evidence="1" type="ORF">AOG54_08355</name>
</gene>
<dbReference type="RefSeq" id="WP_055032354.1">
    <property type="nucleotide sequence ID" value="NZ_LKBG01000068.1"/>
</dbReference>
<dbReference type="EMBL" id="LKBG01000068">
    <property type="protein sequence ID" value="KQB35920.1"/>
    <property type="molecule type" value="Genomic_DNA"/>
</dbReference>
<dbReference type="Proteomes" id="UP000050320">
    <property type="component" value="Unassembled WGS sequence"/>
</dbReference>
<reference evidence="1 2" key="1">
    <citation type="submission" date="2015-09" db="EMBL/GenBank/DDBJ databases">
        <title>Heavy metals and arsenic resistance mechanisms in polyextremophilic archaea of the family Ferroplasmaceae.</title>
        <authorList>
            <person name="Bulaev A.G."/>
            <person name="Kanygina A.V."/>
        </authorList>
    </citation>
    <scope>NUCLEOTIDE SEQUENCE [LARGE SCALE GENOMIC DNA]</scope>
    <source>
        <strain evidence="1 2">VT</strain>
    </source>
</reference>
<accession>A0A0Q0RZC6</accession>
<keyword evidence="2" id="KW-1185">Reference proteome</keyword>
<comment type="caution">
    <text evidence="1">The sequence shown here is derived from an EMBL/GenBank/DDBJ whole genome shotgun (WGS) entry which is preliminary data.</text>
</comment>
<dbReference type="AlphaFoldDB" id="A0A0Q0RZC6"/>
<evidence type="ECO:0000313" key="2">
    <source>
        <dbReference type="Proteomes" id="UP000050320"/>
    </source>
</evidence>
<name>A0A0Q0RZC6_9ARCH</name>
<sequence>KILYIIILYKLNIRIGITTDENNNLIKLEDSRYFVIFDDETKKEERYDSPAYKITPKGQARDVGMDELLKYKPEMMVITSDSLCKCTYATSLLAKVRYILIDEKMNAKDIENRINEFKNKALDVLEPELYNR</sequence>
<proteinExistence type="predicted"/>
<evidence type="ECO:0008006" key="3">
    <source>
        <dbReference type="Google" id="ProtNLM"/>
    </source>
</evidence>